<protein>
    <recommendedName>
        <fullName evidence="5">Leucine-rich repeat domain-containing protein</fullName>
    </recommendedName>
</protein>
<dbReference type="EMBL" id="RRYP01017082">
    <property type="protein sequence ID" value="TNV74363.1"/>
    <property type="molecule type" value="Genomic_DNA"/>
</dbReference>
<comment type="caution">
    <text evidence="3">The sequence shown here is derived from an EMBL/GenBank/DDBJ whole genome shotgun (WGS) entry which is preliminary data.</text>
</comment>
<organism evidence="3 4">
    <name type="scientific">Halteria grandinella</name>
    <dbReference type="NCBI Taxonomy" id="5974"/>
    <lineage>
        <taxon>Eukaryota</taxon>
        <taxon>Sar</taxon>
        <taxon>Alveolata</taxon>
        <taxon>Ciliophora</taxon>
        <taxon>Intramacronucleata</taxon>
        <taxon>Spirotrichea</taxon>
        <taxon>Stichotrichia</taxon>
        <taxon>Sporadotrichida</taxon>
        <taxon>Halteriidae</taxon>
        <taxon>Halteria</taxon>
    </lineage>
</organism>
<dbReference type="Pfam" id="PF12799">
    <property type="entry name" value="LRR_4"/>
    <property type="match status" value="1"/>
</dbReference>
<keyword evidence="2" id="KW-0677">Repeat</keyword>
<dbReference type="PANTHER" id="PTHR46652">
    <property type="entry name" value="LEUCINE-RICH REPEAT AND IQ DOMAIN-CONTAINING PROTEIN 1-RELATED"/>
    <property type="match status" value="1"/>
</dbReference>
<name>A0A8J8NG11_HALGN</name>
<sequence>MGENSEIVINEQDRQIILKNQNLTQIVISNKSTKLVKQVTTFNASNNSITQMSGIRPFINLIVLNLSHNNIGEMSDLDQFKSLSALILNNNKITKIQGLEHCLEINTIVLSHNLLTGIDGIQHLNKLKKLSISHNQIAVILFLYIGSRKLQMCKFRRTSNQ</sequence>
<evidence type="ECO:0000313" key="3">
    <source>
        <dbReference type="EMBL" id="TNV74363.1"/>
    </source>
</evidence>
<evidence type="ECO:0008006" key="5">
    <source>
        <dbReference type="Google" id="ProtNLM"/>
    </source>
</evidence>
<dbReference type="InterPro" id="IPR032675">
    <property type="entry name" value="LRR_dom_sf"/>
</dbReference>
<dbReference type="Proteomes" id="UP000785679">
    <property type="component" value="Unassembled WGS sequence"/>
</dbReference>
<evidence type="ECO:0000256" key="1">
    <source>
        <dbReference type="ARBA" id="ARBA00022614"/>
    </source>
</evidence>
<dbReference type="AlphaFoldDB" id="A0A8J8NG11"/>
<dbReference type="InterPro" id="IPR001611">
    <property type="entry name" value="Leu-rich_rpt"/>
</dbReference>
<dbReference type="SUPFAM" id="SSF52075">
    <property type="entry name" value="Outer arm dynein light chain 1"/>
    <property type="match status" value="1"/>
</dbReference>
<evidence type="ECO:0000313" key="4">
    <source>
        <dbReference type="Proteomes" id="UP000785679"/>
    </source>
</evidence>
<dbReference type="PROSITE" id="PS51450">
    <property type="entry name" value="LRR"/>
    <property type="match status" value="2"/>
</dbReference>
<keyword evidence="1" id="KW-0433">Leucine-rich repeat</keyword>
<proteinExistence type="predicted"/>
<dbReference type="PANTHER" id="PTHR46652:SF7">
    <property type="entry name" value="LEUCINE-RICH REPEAT AND IQ DOMAIN-CONTAINING PROTEIN 1"/>
    <property type="match status" value="1"/>
</dbReference>
<dbReference type="Gene3D" id="3.80.10.10">
    <property type="entry name" value="Ribonuclease Inhibitor"/>
    <property type="match status" value="1"/>
</dbReference>
<gene>
    <name evidence="3" type="ORF">FGO68_gene3949</name>
</gene>
<evidence type="ECO:0000256" key="2">
    <source>
        <dbReference type="ARBA" id="ARBA00022737"/>
    </source>
</evidence>
<dbReference type="InterPro" id="IPR025875">
    <property type="entry name" value="Leu-rich_rpt_4"/>
</dbReference>
<accession>A0A8J8NG11</accession>
<keyword evidence="4" id="KW-1185">Reference proteome</keyword>
<reference evidence="3" key="1">
    <citation type="submission" date="2019-06" db="EMBL/GenBank/DDBJ databases">
        <authorList>
            <person name="Zheng W."/>
        </authorList>
    </citation>
    <scope>NUCLEOTIDE SEQUENCE</scope>
    <source>
        <strain evidence="3">QDHG01</strain>
    </source>
</reference>
<dbReference type="OrthoDB" id="289282at2759"/>
<dbReference type="InterPro" id="IPR050836">
    <property type="entry name" value="SDS22/Internalin_LRR"/>
</dbReference>